<comment type="caution">
    <text evidence="2">The sequence shown here is derived from an EMBL/GenBank/DDBJ whole genome shotgun (WGS) entry which is preliminary data.</text>
</comment>
<name>A0ABQ4YB03_9ASTR</name>
<feature type="compositionally biased region" description="Polar residues" evidence="1">
    <location>
        <begin position="92"/>
        <end position="109"/>
    </location>
</feature>
<reference evidence="2" key="1">
    <citation type="journal article" date="2022" name="Int. J. Mol. Sci.">
        <title>Draft Genome of Tanacetum Coccineum: Genomic Comparison of Closely Related Tanacetum-Family Plants.</title>
        <authorList>
            <person name="Yamashiro T."/>
            <person name="Shiraishi A."/>
            <person name="Nakayama K."/>
            <person name="Satake H."/>
        </authorList>
    </citation>
    <scope>NUCLEOTIDE SEQUENCE</scope>
</reference>
<evidence type="ECO:0000313" key="2">
    <source>
        <dbReference type="EMBL" id="GJS74884.1"/>
    </source>
</evidence>
<accession>A0ABQ4YB03</accession>
<dbReference type="Proteomes" id="UP001151760">
    <property type="component" value="Unassembled WGS sequence"/>
</dbReference>
<evidence type="ECO:0000313" key="3">
    <source>
        <dbReference type="Proteomes" id="UP001151760"/>
    </source>
</evidence>
<feature type="region of interest" description="Disordered" evidence="1">
    <location>
        <begin position="82"/>
        <end position="117"/>
    </location>
</feature>
<sequence>MNSIFKSRFASQVVEKNALTNSITPHSWPQVRESVFEKPHHEITSGPSRNNLKTVSIPTTKEYVISNNMVPNYYLEEAKKKAQLQKDKALNSKPSVTNSTRLPNTNSGSKLKPKKTY</sequence>
<organism evidence="2 3">
    <name type="scientific">Tanacetum coccineum</name>
    <dbReference type="NCBI Taxonomy" id="301880"/>
    <lineage>
        <taxon>Eukaryota</taxon>
        <taxon>Viridiplantae</taxon>
        <taxon>Streptophyta</taxon>
        <taxon>Embryophyta</taxon>
        <taxon>Tracheophyta</taxon>
        <taxon>Spermatophyta</taxon>
        <taxon>Magnoliopsida</taxon>
        <taxon>eudicotyledons</taxon>
        <taxon>Gunneridae</taxon>
        <taxon>Pentapetalae</taxon>
        <taxon>asterids</taxon>
        <taxon>campanulids</taxon>
        <taxon>Asterales</taxon>
        <taxon>Asteraceae</taxon>
        <taxon>Asteroideae</taxon>
        <taxon>Anthemideae</taxon>
        <taxon>Anthemidinae</taxon>
        <taxon>Tanacetum</taxon>
    </lineage>
</organism>
<reference evidence="2" key="2">
    <citation type="submission" date="2022-01" db="EMBL/GenBank/DDBJ databases">
        <authorList>
            <person name="Yamashiro T."/>
            <person name="Shiraishi A."/>
            <person name="Satake H."/>
            <person name="Nakayama K."/>
        </authorList>
    </citation>
    <scope>NUCLEOTIDE SEQUENCE</scope>
</reference>
<protein>
    <submittedName>
        <fullName evidence="2">Uncharacterized protein</fullName>
    </submittedName>
</protein>
<evidence type="ECO:0000256" key="1">
    <source>
        <dbReference type="SAM" id="MobiDB-lite"/>
    </source>
</evidence>
<dbReference type="EMBL" id="BQNB010010263">
    <property type="protein sequence ID" value="GJS74884.1"/>
    <property type="molecule type" value="Genomic_DNA"/>
</dbReference>
<gene>
    <name evidence="2" type="ORF">Tco_0724765</name>
</gene>
<keyword evidence="3" id="KW-1185">Reference proteome</keyword>
<proteinExistence type="predicted"/>